<name>A0AAV0MEU4_9ROSI</name>
<sequence length="110" mass="12034">SLPYRSKPKPPADLGAAASHSLSLSLSLSRFLPRERPSEKRGAALSNSLLLVSSTSSQNQNKGDLRPRQDDDKKGDMNQLQSTGGMSIQVGISHAWCCLFIFSDFYFGLF</sequence>
<feature type="region of interest" description="Disordered" evidence="1">
    <location>
        <begin position="53"/>
        <end position="82"/>
    </location>
</feature>
<protein>
    <submittedName>
        <fullName evidence="2">Uncharacterized protein</fullName>
    </submittedName>
</protein>
<comment type="caution">
    <text evidence="2">The sequence shown here is derived from an EMBL/GenBank/DDBJ whole genome shotgun (WGS) entry which is preliminary data.</text>
</comment>
<evidence type="ECO:0000313" key="3">
    <source>
        <dbReference type="Proteomes" id="UP001154282"/>
    </source>
</evidence>
<dbReference type="AlphaFoldDB" id="A0AAV0MEU4"/>
<feature type="compositionally biased region" description="Basic and acidic residues" evidence="1">
    <location>
        <begin position="63"/>
        <end position="76"/>
    </location>
</feature>
<evidence type="ECO:0000313" key="2">
    <source>
        <dbReference type="EMBL" id="CAI0444802.1"/>
    </source>
</evidence>
<gene>
    <name evidence="2" type="ORF">LITE_LOCUS28253</name>
</gene>
<dbReference type="Proteomes" id="UP001154282">
    <property type="component" value="Unassembled WGS sequence"/>
</dbReference>
<evidence type="ECO:0000256" key="1">
    <source>
        <dbReference type="SAM" id="MobiDB-lite"/>
    </source>
</evidence>
<accession>A0AAV0MEU4</accession>
<reference evidence="2" key="1">
    <citation type="submission" date="2022-08" db="EMBL/GenBank/DDBJ databases">
        <authorList>
            <person name="Gutierrez-Valencia J."/>
        </authorList>
    </citation>
    <scope>NUCLEOTIDE SEQUENCE</scope>
</reference>
<dbReference type="EMBL" id="CAMGYJ010000007">
    <property type="protein sequence ID" value="CAI0444802.1"/>
    <property type="molecule type" value="Genomic_DNA"/>
</dbReference>
<organism evidence="2 3">
    <name type="scientific">Linum tenue</name>
    <dbReference type="NCBI Taxonomy" id="586396"/>
    <lineage>
        <taxon>Eukaryota</taxon>
        <taxon>Viridiplantae</taxon>
        <taxon>Streptophyta</taxon>
        <taxon>Embryophyta</taxon>
        <taxon>Tracheophyta</taxon>
        <taxon>Spermatophyta</taxon>
        <taxon>Magnoliopsida</taxon>
        <taxon>eudicotyledons</taxon>
        <taxon>Gunneridae</taxon>
        <taxon>Pentapetalae</taxon>
        <taxon>rosids</taxon>
        <taxon>fabids</taxon>
        <taxon>Malpighiales</taxon>
        <taxon>Linaceae</taxon>
        <taxon>Linum</taxon>
    </lineage>
</organism>
<feature type="non-terminal residue" evidence="2">
    <location>
        <position position="1"/>
    </location>
</feature>
<proteinExistence type="predicted"/>
<keyword evidence="3" id="KW-1185">Reference proteome</keyword>